<keyword evidence="7 11" id="KW-0067">ATP-binding</keyword>
<dbReference type="CDD" id="cd00037">
    <property type="entry name" value="CLECT"/>
    <property type="match status" value="1"/>
</dbReference>
<evidence type="ECO:0000313" key="14">
    <source>
        <dbReference type="EMBL" id="KAJ8310699.1"/>
    </source>
</evidence>
<dbReference type="SUPFAM" id="SSF52540">
    <property type="entry name" value="P-loop containing nucleoside triphosphate hydrolases"/>
    <property type="match status" value="2"/>
</dbReference>
<dbReference type="Gene3D" id="2.40.50.140">
    <property type="entry name" value="Nucleic acid-binding proteins"/>
    <property type="match status" value="2"/>
</dbReference>
<dbReference type="Gene3D" id="2.20.28.10">
    <property type="match status" value="2"/>
</dbReference>
<evidence type="ECO:0000256" key="11">
    <source>
        <dbReference type="RuleBase" id="RU004070"/>
    </source>
</evidence>
<dbReference type="Pfam" id="PF00493">
    <property type="entry name" value="MCM"/>
    <property type="match status" value="2"/>
</dbReference>
<evidence type="ECO:0000256" key="1">
    <source>
        <dbReference type="ARBA" id="ARBA00004123"/>
    </source>
</evidence>
<dbReference type="PROSITE" id="PS50051">
    <property type="entry name" value="MCM_2"/>
    <property type="match status" value="2"/>
</dbReference>
<proteinExistence type="inferred from homology"/>
<dbReference type="InterPro" id="IPR003593">
    <property type="entry name" value="AAA+_ATPase"/>
</dbReference>
<evidence type="ECO:0000256" key="9">
    <source>
        <dbReference type="ARBA" id="ARBA00023242"/>
    </source>
</evidence>
<dbReference type="SMART" id="SM00350">
    <property type="entry name" value="MCM"/>
    <property type="match status" value="2"/>
</dbReference>
<dbReference type="PANTHER" id="PTHR11630">
    <property type="entry name" value="DNA REPLICATION LICENSING FACTOR MCM FAMILY MEMBER"/>
    <property type="match status" value="1"/>
</dbReference>
<keyword evidence="8 11" id="KW-0238">DNA-binding</keyword>
<dbReference type="PRINTS" id="PR01663">
    <property type="entry name" value="MCMPROTEIN7"/>
</dbReference>
<evidence type="ECO:0000256" key="7">
    <source>
        <dbReference type="ARBA" id="ARBA00022840"/>
    </source>
</evidence>
<evidence type="ECO:0000256" key="3">
    <source>
        <dbReference type="ARBA" id="ARBA00022705"/>
    </source>
</evidence>
<dbReference type="Gene3D" id="3.30.1640.10">
    <property type="entry name" value="mini-chromosome maintenance (MCM) complex, chain A, domain 1"/>
    <property type="match status" value="2"/>
</dbReference>
<dbReference type="Gene3D" id="3.10.100.10">
    <property type="entry name" value="Mannose-Binding Protein A, subunit A"/>
    <property type="match status" value="1"/>
</dbReference>
<dbReference type="InterPro" id="IPR001208">
    <property type="entry name" value="MCM_dom"/>
</dbReference>
<comment type="subcellular location">
    <subcellularLocation>
        <location evidence="1">Nucleus</location>
    </subcellularLocation>
</comment>
<dbReference type="Pfam" id="PF14551">
    <property type="entry name" value="MCM_N"/>
    <property type="match status" value="2"/>
</dbReference>
<dbReference type="InterPro" id="IPR031327">
    <property type="entry name" value="MCM"/>
</dbReference>
<dbReference type="PRINTS" id="PR01657">
    <property type="entry name" value="MCMFAMILY"/>
</dbReference>
<dbReference type="EC" id="3.6.4.12" evidence="2"/>
<dbReference type="InterPro" id="IPR001304">
    <property type="entry name" value="C-type_lectin-like"/>
</dbReference>
<dbReference type="PROSITE" id="PS00847">
    <property type="entry name" value="MCM_1"/>
    <property type="match status" value="2"/>
</dbReference>
<dbReference type="InterPro" id="IPR033762">
    <property type="entry name" value="MCM_OB"/>
</dbReference>
<keyword evidence="9" id="KW-0539">Nucleus</keyword>
<comment type="caution">
    <text evidence="14">The sequence shown here is derived from an EMBL/GenBank/DDBJ whole genome shotgun (WGS) entry which is preliminary data.</text>
</comment>
<name>A0ABQ9EZX5_TEGGR</name>
<evidence type="ECO:0000256" key="2">
    <source>
        <dbReference type="ARBA" id="ARBA00012551"/>
    </source>
</evidence>
<dbReference type="SUPFAM" id="SSF50249">
    <property type="entry name" value="Nucleic acid-binding proteins"/>
    <property type="match status" value="2"/>
</dbReference>
<dbReference type="InterPro" id="IPR027925">
    <property type="entry name" value="MCM_N"/>
</dbReference>
<dbReference type="Pfam" id="PF00059">
    <property type="entry name" value="Lectin_C"/>
    <property type="match status" value="1"/>
</dbReference>
<dbReference type="InterPro" id="IPR008050">
    <property type="entry name" value="MCM7"/>
</dbReference>
<dbReference type="InterPro" id="IPR041562">
    <property type="entry name" value="MCM_lid"/>
</dbReference>
<keyword evidence="10" id="KW-0131">Cell cycle</keyword>
<evidence type="ECO:0000259" key="13">
    <source>
        <dbReference type="PROSITE" id="PS50051"/>
    </source>
</evidence>
<dbReference type="PANTHER" id="PTHR11630:SF26">
    <property type="entry name" value="DNA REPLICATION LICENSING FACTOR MCM7"/>
    <property type="match status" value="1"/>
</dbReference>
<evidence type="ECO:0000259" key="12">
    <source>
        <dbReference type="PROSITE" id="PS50041"/>
    </source>
</evidence>
<dbReference type="InterPro" id="IPR027417">
    <property type="entry name" value="P-loop_NTPase"/>
</dbReference>
<dbReference type="Pfam" id="PF17207">
    <property type="entry name" value="MCM_OB"/>
    <property type="match status" value="2"/>
</dbReference>
<evidence type="ECO:0000256" key="6">
    <source>
        <dbReference type="ARBA" id="ARBA00022806"/>
    </source>
</evidence>
<reference evidence="14 15" key="1">
    <citation type="submission" date="2022-12" db="EMBL/GenBank/DDBJ databases">
        <title>Chromosome-level genome of Tegillarca granosa.</title>
        <authorList>
            <person name="Kim J."/>
        </authorList>
    </citation>
    <scope>NUCLEOTIDE SEQUENCE [LARGE SCALE GENOMIC DNA]</scope>
    <source>
        <strain evidence="14">Teg-2019</strain>
        <tissue evidence="14">Adductor muscle</tissue>
    </source>
</reference>
<comment type="similarity">
    <text evidence="11">Belongs to the MCM family.</text>
</comment>
<dbReference type="InterPro" id="IPR018525">
    <property type="entry name" value="MCM_CS"/>
</dbReference>
<organism evidence="14 15">
    <name type="scientific">Tegillarca granosa</name>
    <name type="common">Malaysian cockle</name>
    <name type="synonym">Anadara granosa</name>
    <dbReference type="NCBI Taxonomy" id="220873"/>
    <lineage>
        <taxon>Eukaryota</taxon>
        <taxon>Metazoa</taxon>
        <taxon>Spiralia</taxon>
        <taxon>Lophotrochozoa</taxon>
        <taxon>Mollusca</taxon>
        <taxon>Bivalvia</taxon>
        <taxon>Autobranchia</taxon>
        <taxon>Pteriomorphia</taxon>
        <taxon>Arcoida</taxon>
        <taxon>Arcoidea</taxon>
        <taxon>Arcidae</taxon>
        <taxon>Tegillarca</taxon>
    </lineage>
</organism>
<dbReference type="SMART" id="SM00382">
    <property type="entry name" value="AAA"/>
    <property type="match status" value="2"/>
</dbReference>
<evidence type="ECO:0000313" key="15">
    <source>
        <dbReference type="Proteomes" id="UP001217089"/>
    </source>
</evidence>
<feature type="domain" description="C-type lectin" evidence="12">
    <location>
        <begin position="669"/>
        <end position="767"/>
    </location>
</feature>
<dbReference type="InterPro" id="IPR012340">
    <property type="entry name" value="NA-bd_OB-fold"/>
</dbReference>
<accession>A0ABQ9EZX5</accession>
<dbReference type="SUPFAM" id="SSF56436">
    <property type="entry name" value="C-type lectin-like"/>
    <property type="match status" value="1"/>
</dbReference>
<feature type="domain" description="MCM C-terminal AAA(+) ATPase" evidence="13">
    <location>
        <begin position="311"/>
        <end position="491"/>
    </location>
</feature>
<dbReference type="Proteomes" id="UP001217089">
    <property type="component" value="Unassembled WGS sequence"/>
</dbReference>
<protein>
    <recommendedName>
        <fullName evidence="2">DNA helicase</fullName>
        <ecNumber evidence="2">3.6.4.12</ecNumber>
    </recommendedName>
</protein>
<dbReference type="EMBL" id="JARBDR010000640">
    <property type="protein sequence ID" value="KAJ8310699.1"/>
    <property type="molecule type" value="Genomic_DNA"/>
</dbReference>
<keyword evidence="4 11" id="KW-0547">Nucleotide-binding</keyword>
<gene>
    <name evidence="14" type="ORF">KUTeg_012564</name>
</gene>
<dbReference type="CDD" id="cd17758">
    <property type="entry name" value="MCM7"/>
    <property type="match status" value="1"/>
</dbReference>
<sequence length="1226" mass="137916">MPPRDYAAEKDKIKTFMREFYVDGPDGGKDFVKIAHREQVELIIDLDDIADYDPDLADAIVENTRRYINLFSDAIVHKDALDVYIEHRLLMEQRNHPDGQEITRDPRNKYPAELMRRFEVYMKAQSGQKHVAVREVKADSIGKLVCVKGIVTRATEVKPMLTVATYTCDTCGNETYQPINSPSFMPLIMCPSQDCTTNRSGGRLYLQSRGSKFVKFQEVKIQEHSDQVPVGNIPRSMTVLCRGETTRNAQPGDHVFLPLMRTGYKQIQQGLLSETYLEAHRLVKMNKTEDDELGAEELTEDEVKQVAQDDFYDKLASSIAPEIYGHEDVKKALLLLLVGGNINICLMGDPGVAKSQYTTGRGSSGVGLTAAVMKDPITGEMTLEGGALVLADQGVCCIDEFDKMMDSDRTAIHEVMEQQTISIAKAGIMTSLNARVSILAAANPAYGRYNPKKSVEQNIQLPAALLSRFDILWLIQDKPDRENDLRLAQHITYVHQHNIQPPTQFTPLDMKLMRRYIALCKTKQPTVPQNLAEYITGAYVEMRKEARNSKDTTFTSARTLLGILRLSTALARLRLADVVEKEDVNEAMRLMEMSKDSLNPGHEMHSRAQNVTDQIFAIIREMAPAKGVKSVKIPDVMEQCTSKGFKPDQVDACIEEYEELNYYTHVKICFEAKKFRIFIKTNLKQTQLFYVLNKAKIRTNELWIAGMEIEVEGEWVWPETMDRITYLPWGPGENPNDSRYNCVCMSHTYQYGYADIECDRKINFICEIKDYAAEKDKIKTFMREFYVDGPDGGKDFVKIAHREQVELIIDLDDIADYDPDLADAIVENTRRYINLFSDAVQELLPDYKEKEVIYMKAQSGQKHVAVREVKADSIGKLVCVKGIVTRATEVKPMLTVATYTCDTCGNETYQPINSPSFMPLIMCPSQDCTTNRSGGRLYLQSRGSKFVKFQEVKIQEHSDQVPVGNIPRSMTVLCRGETTRNAQPGDHVFLPLMRTGYKQIQQGLLSETYLEAHRLVKMNKTEDDELGAEELTEDEVKQVAQDDFYDKLASSIAPEIYGHEDVKKALLLLLVGGVDKSPRGMKIRGNINICLMGDPGVAKSQYTTGRGSSGVGLTAAVMKDPITGEMTLEGGALVLADQGVCCIDEFDKMMDSDRTAIHEVMEQQTISIAKAGIMTSLNARVSILAAANPAYGRYNPKKSVEQNIQLPAALLSRFDILWLIQDKPDR</sequence>
<keyword evidence="15" id="KW-1185">Reference proteome</keyword>
<dbReference type="Gene3D" id="3.40.50.300">
    <property type="entry name" value="P-loop containing nucleotide triphosphate hydrolases"/>
    <property type="match status" value="2"/>
</dbReference>
<feature type="domain" description="MCM C-terminal AAA(+) ATPase" evidence="13">
    <location>
        <begin position="1044"/>
        <end position="1226"/>
    </location>
</feature>
<dbReference type="PROSITE" id="PS50041">
    <property type="entry name" value="C_TYPE_LECTIN_2"/>
    <property type="match status" value="1"/>
</dbReference>
<keyword evidence="3" id="KW-0235">DNA replication</keyword>
<keyword evidence="5" id="KW-0378">Hydrolase</keyword>
<dbReference type="InterPro" id="IPR016186">
    <property type="entry name" value="C-type_lectin-like/link_sf"/>
</dbReference>
<evidence type="ECO:0000256" key="5">
    <source>
        <dbReference type="ARBA" id="ARBA00022801"/>
    </source>
</evidence>
<keyword evidence="6" id="KW-0347">Helicase</keyword>
<dbReference type="Pfam" id="PF17855">
    <property type="entry name" value="MCM_lid"/>
    <property type="match status" value="1"/>
</dbReference>
<dbReference type="InterPro" id="IPR016187">
    <property type="entry name" value="CTDL_fold"/>
</dbReference>
<evidence type="ECO:0000256" key="10">
    <source>
        <dbReference type="ARBA" id="ARBA00023306"/>
    </source>
</evidence>
<evidence type="ECO:0000256" key="8">
    <source>
        <dbReference type="ARBA" id="ARBA00023125"/>
    </source>
</evidence>
<evidence type="ECO:0000256" key="4">
    <source>
        <dbReference type="ARBA" id="ARBA00022741"/>
    </source>
</evidence>